<evidence type="ECO:0000313" key="3">
    <source>
        <dbReference type="Proteomes" id="UP000435910"/>
    </source>
</evidence>
<dbReference type="Proteomes" id="UP000435910">
    <property type="component" value="Unassembled WGS sequence"/>
</dbReference>
<evidence type="ECO:0000313" key="1">
    <source>
        <dbReference type="EMBL" id="QPR74657.1"/>
    </source>
</evidence>
<proteinExistence type="predicted"/>
<reference evidence="2 3" key="1">
    <citation type="submission" date="2019-06" db="EMBL/GenBank/DDBJ databases">
        <title>Genome sequence analysis of &gt;100 Bacillus licheniformis strains suggests intrinsic resistance to this species.</title>
        <authorList>
            <person name="Wels M."/>
            <person name="Siezen R.J."/>
            <person name="Johansen E."/>
            <person name="Stuer-Lauridsen B."/>
            <person name="Bjerre K."/>
            <person name="Nielsen B.K.K."/>
        </authorList>
    </citation>
    <scope>NUCLEOTIDE SEQUENCE [LARGE SCALE GENOMIC DNA]</scope>
    <source>
        <strain evidence="2 3">BAC-16736</strain>
    </source>
</reference>
<reference evidence="1 4" key="2">
    <citation type="submission" date="2020-12" db="EMBL/GenBank/DDBJ databases">
        <title>FDA dAtabase for Regulatory Grade micrObial Sequences (FDA-ARGOS): Supporting development and validation of Infectious Disease Dx tests.</title>
        <authorList>
            <person name="Nelson B."/>
            <person name="Plummer A."/>
            <person name="Tallon L."/>
            <person name="Sadzewicz L."/>
            <person name="Zhao X."/>
            <person name="Boylan J."/>
            <person name="Ott S."/>
            <person name="Bowen H."/>
            <person name="Vavikolanu K."/>
            <person name="Mehta A."/>
            <person name="Aluvathingal J."/>
            <person name="Nadendla S."/>
            <person name="Myers T."/>
            <person name="Yan Y."/>
            <person name="Sichtig H."/>
        </authorList>
    </citation>
    <scope>NUCLEOTIDE SEQUENCE [LARGE SCALE GENOMIC DNA]</scope>
    <source>
        <strain evidence="1 4">FDAARGOS_923</strain>
    </source>
</reference>
<organism evidence="2 3">
    <name type="scientific">Bacillus licheniformis</name>
    <dbReference type="NCBI Taxonomy" id="1402"/>
    <lineage>
        <taxon>Bacteria</taxon>
        <taxon>Bacillati</taxon>
        <taxon>Bacillota</taxon>
        <taxon>Bacilli</taxon>
        <taxon>Bacillales</taxon>
        <taxon>Bacillaceae</taxon>
        <taxon>Bacillus</taxon>
    </lineage>
</organism>
<dbReference type="AlphaFoldDB" id="A0A415JD11"/>
<dbReference type="EMBL" id="CP065647">
    <property type="protein sequence ID" value="QPR74657.1"/>
    <property type="molecule type" value="Genomic_DNA"/>
</dbReference>
<dbReference type="Proteomes" id="UP000595038">
    <property type="component" value="Chromosome"/>
</dbReference>
<dbReference type="GeneID" id="92860443"/>
<evidence type="ECO:0000313" key="4">
    <source>
        <dbReference type="Proteomes" id="UP000595038"/>
    </source>
</evidence>
<dbReference type="EMBL" id="NILC01000024">
    <property type="protein sequence ID" value="TWL26141.1"/>
    <property type="molecule type" value="Genomic_DNA"/>
</dbReference>
<protein>
    <submittedName>
        <fullName evidence="2">Uncharacterized protein</fullName>
    </submittedName>
</protein>
<sequence>MYRTFPAHSVPRVRQYPGYFGYPVTYVYNPSAHGPYTYYPYGGVFTTPTLGFGIGYPGISVPAVHAFTGGFRDNE</sequence>
<evidence type="ECO:0000313" key="2">
    <source>
        <dbReference type="EMBL" id="TWL26141.1"/>
    </source>
</evidence>
<name>A0A415JD11_BACLI</name>
<gene>
    <name evidence="2" type="ORF">CHCC16736_0064</name>
    <name evidence="1" type="ORF">I6G80_10585</name>
</gene>
<accession>A0A415JD11</accession>
<dbReference type="RefSeq" id="WP_003184104.1">
    <property type="nucleotide sequence ID" value="NZ_BEXU01000012.1"/>
</dbReference>